<dbReference type="CTD" id="4541"/>
<protein>
    <recommendedName>
        <fullName evidence="4">NADH-ubiquinone oxidoreductase chain 6</fullName>
        <ecNumber evidence="3">7.1.1.2</ecNumber>
    </recommendedName>
    <alternativeName>
        <fullName evidence="14">NADH dehydrogenase subunit 6</fullName>
    </alternativeName>
</protein>
<evidence type="ECO:0000256" key="11">
    <source>
        <dbReference type="ARBA" id="ARBA00023027"/>
    </source>
</evidence>
<sequence>MIKMLLSFLLIFISIIMFFTNHPIPMGLLILIQTLLICIISGMIINSYWFSYILFLIFLGGLLVLFIYMSSIASNEMMKKFSLKNKLILLFMISFLSIISIININNLNWLNFSFNEDMINFFNMFLFLNNENHINLFKLYNEQTYFLMLMMIIYLFFTLVTVVKITNIFHGPIRSFY</sequence>
<dbReference type="EC" id="7.1.1.2" evidence="3"/>
<evidence type="ECO:0000256" key="9">
    <source>
        <dbReference type="ARBA" id="ARBA00022982"/>
    </source>
</evidence>
<keyword evidence="11" id="KW-0520">NAD</keyword>
<comment type="subcellular location">
    <subcellularLocation>
        <location evidence="1">Mitochondrion membrane</location>
        <topology evidence="1">Multi-pass membrane protein</topology>
    </subcellularLocation>
</comment>
<feature type="transmembrane region" description="Helical" evidence="16">
    <location>
        <begin position="87"/>
        <end position="104"/>
    </location>
</feature>
<evidence type="ECO:0000313" key="17">
    <source>
        <dbReference type="EMBL" id="AHL17314.1"/>
    </source>
</evidence>
<keyword evidence="9" id="KW-0249">Electron transport</keyword>
<evidence type="ECO:0000256" key="13">
    <source>
        <dbReference type="ARBA" id="ARBA00023136"/>
    </source>
</evidence>
<gene>
    <name evidence="17" type="primary">ND6</name>
</gene>
<keyword evidence="6" id="KW-0679">Respiratory chain</keyword>
<feature type="transmembrane region" description="Helical" evidence="16">
    <location>
        <begin position="6"/>
        <end position="21"/>
    </location>
</feature>
<organism evidence="17">
    <name type="scientific">Polyura nepenthes</name>
    <dbReference type="NCBI Taxonomy" id="213157"/>
    <lineage>
        <taxon>Eukaryota</taxon>
        <taxon>Metazoa</taxon>
        <taxon>Ecdysozoa</taxon>
        <taxon>Arthropoda</taxon>
        <taxon>Hexapoda</taxon>
        <taxon>Insecta</taxon>
        <taxon>Pterygota</taxon>
        <taxon>Neoptera</taxon>
        <taxon>Endopterygota</taxon>
        <taxon>Lepidoptera</taxon>
        <taxon>Glossata</taxon>
        <taxon>Ditrysia</taxon>
        <taxon>Papilionoidea</taxon>
        <taxon>Nymphalidae</taxon>
        <taxon>Charaxinae</taxon>
        <taxon>Charaxini</taxon>
        <taxon>Polyura</taxon>
    </lineage>
</organism>
<keyword evidence="5" id="KW-0813">Transport</keyword>
<dbReference type="InterPro" id="IPR050269">
    <property type="entry name" value="ComplexI_Subunit6"/>
</dbReference>
<evidence type="ECO:0000256" key="2">
    <source>
        <dbReference type="ARBA" id="ARBA00005698"/>
    </source>
</evidence>
<keyword evidence="10 16" id="KW-1133">Transmembrane helix</keyword>
<feature type="transmembrane region" description="Helical" evidence="16">
    <location>
        <begin position="28"/>
        <end position="46"/>
    </location>
</feature>
<comment type="similarity">
    <text evidence="2">Belongs to the complex I subunit 6 family.</text>
</comment>
<dbReference type="GeneID" id="22832812"/>
<keyword evidence="7 16" id="KW-0812">Transmembrane</keyword>
<comment type="catalytic activity">
    <reaction evidence="15">
        <text>a ubiquinone + NADH + 5 H(+)(in) = a ubiquinol + NAD(+) + 4 H(+)(out)</text>
        <dbReference type="Rhea" id="RHEA:29091"/>
        <dbReference type="Rhea" id="RHEA-COMP:9565"/>
        <dbReference type="Rhea" id="RHEA-COMP:9566"/>
        <dbReference type="ChEBI" id="CHEBI:15378"/>
        <dbReference type="ChEBI" id="CHEBI:16389"/>
        <dbReference type="ChEBI" id="CHEBI:17976"/>
        <dbReference type="ChEBI" id="CHEBI:57540"/>
        <dbReference type="ChEBI" id="CHEBI:57945"/>
        <dbReference type="EC" id="7.1.1.2"/>
    </reaction>
</comment>
<name>A0A0A7AUN3_9NEOP</name>
<reference evidence="17" key="1">
    <citation type="submission" date="2013-12" db="EMBL/GenBank/DDBJ databases">
        <title>The comprehensive phylogenetic analyses of the Nymphalidae (Lepidoptera: Papilionoidea): evidenced from mitogenomic data.</title>
        <authorList>
            <person name="Shi Q.-H."/>
            <person name="Hao J.-S."/>
        </authorList>
    </citation>
    <scope>NUCLEOTIDE SEQUENCE</scope>
</reference>
<evidence type="ECO:0000256" key="15">
    <source>
        <dbReference type="ARBA" id="ARBA00049551"/>
    </source>
</evidence>
<evidence type="ECO:0000256" key="12">
    <source>
        <dbReference type="ARBA" id="ARBA00023128"/>
    </source>
</evidence>
<geneLocation type="mitochondrion" evidence="17"/>
<dbReference type="GO" id="GO:0008137">
    <property type="term" value="F:NADH dehydrogenase (ubiquinone) activity"/>
    <property type="evidence" value="ECO:0007669"/>
    <property type="project" value="UniProtKB-EC"/>
</dbReference>
<dbReference type="PANTHER" id="PTHR11435">
    <property type="entry name" value="NADH UBIQUINONE OXIDOREDUCTASE SUBUNIT ND6"/>
    <property type="match status" value="1"/>
</dbReference>
<keyword evidence="12 17" id="KW-0496">Mitochondrion</keyword>
<evidence type="ECO:0000256" key="16">
    <source>
        <dbReference type="SAM" id="Phobius"/>
    </source>
</evidence>
<evidence type="ECO:0000256" key="14">
    <source>
        <dbReference type="ARBA" id="ARBA00031019"/>
    </source>
</evidence>
<dbReference type="RefSeq" id="YP_009114399.1">
    <property type="nucleotide sequence ID" value="NC_026073.1"/>
</dbReference>
<proteinExistence type="inferred from homology"/>
<dbReference type="EMBL" id="KF990128">
    <property type="protein sequence ID" value="AHL17314.1"/>
    <property type="molecule type" value="Genomic_DNA"/>
</dbReference>
<dbReference type="AlphaFoldDB" id="A0A0A7AUN3"/>
<dbReference type="PANTHER" id="PTHR11435:SF1">
    <property type="entry name" value="NADH-UBIQUINONE OXIDOREDUCTASE CHAIN 6"/>
    <property type="match status" value="1"/>
</dbReference>
<feature type="transmembrane region" description="Helical" evidence="16">
    <location>
        <begin position="145"/>
        <end position="165"/>
    </location>
</feature>
<evidence type="ECO:0000256" key="6">
    <source>
        <dbReference type="ARBA" id="ARBA00022660"/>
    </source>
</evidence>
<dbReference type="GO" id="GO:0031966">
    <property type="term" value="C:mitochondrial membrane"/>
    <property type="evidence" value="ECO:0007669"/>
    <property type="project" value="UniProtKB-SubCell"/>
</dbReference>
<feature type="transmembrane region" description="Helical" evidence="16">
    <location>
        <begin position="52"/>
        <end position="75"/>
    </location>
</feature>
<evidence type="ECO:0000256" key="10">
    <source>
        <dbReference type="ARBA" id="ARBA00022989"/>
    </source>
</evidence>
<evidence type="ECO:0000256" key="4">
    <source>
        <dbReference type="ARBA" id="ARBA00021095"/>
    </source>
</evidence>
<evidence type="ECO:0000256" key="7">
    <source>
        <dbReference type="ARBA" id="ARBA00022692"/>
    </source>
</evidence>
<evidence type="ECO:0000256" key="5">
    <source>
        <dbReference type="ARBA" id="ARBA00022448"/>
    </source>
</evidence>
<evidence type="ECO:0000256" key="8">
    <source>
        <dbReference type="ARBA" id="ARBA00022967"/>
    </source>
</evidence>
<evidence type="ECO:0000256" key="3">
    <source>
        <dbReference type="ARBA" id="ARBA00012944"/>
    </source>
</evidence>
<accession>A0A0A7AUN3</accession>
<keyword evidence="8" id="KW-1278">Translocase</keyword>
<keyword evidence="13 16" id="KW-0472">Membrane</keyword>
<evidence type="ECO:0000256" key="1">
    <source>
        <dbReference type="ARBA" id="ARBA00004225"/>
    </source>
</evidence>